<dbReference type="AlphaFoldDB" id="D3V122"/>
<proteinExistence type="predicted"/>
<dbReference type="HOGENOM" id="CLU_221516_0_0_6"/>
<sequence length="29" mass="3241">MEDKVVKGFNHKTLSGLIEQILGELITQV</sequence>
<dbReference type="KEGG" id="xbo:XBJ1_2169"/>
<evidence type="ECO:0000313" key="1">
    <source>
        <dbReference type="EMBL" id="CBJ81295.1"/>
    </source>
</evidence>
<reference evidence="1" key="1">
    <citation type="journal article" date="2011" name="PLoS ONE">
        <title>The entomopathogenic bacterial endosymbionts xenorhabdus and photorhabdus: convergent lifestyles from divergent genomes.</title>
        <authorList>
            <person name="Chaston J.M."/>
            <person name="Suen G."/>
            <person name="Tucker S.L."/>
            <person name="Andersen A.W."/>
            <person name="Bhasin A."/>
            <person name="Bode E."/>
            <person name="Bode H.B."/>
            <person name="Brachmann A.O."/>
            <person name="Cowles C.E."/>
            <person name="Cowles K.N."/>
            <person name="Darby C."/>
            <person name="de Leon L."/>
            <person name="Drace K."/>
            <person name="Du Z."/>
            <person name="Givaudan A."/>
            <person name="Herbert Tran E.E."/>
            <person name="Jewell K.A."/>
            <person name="Knack J.J."/>
            <person name="Krasomil-Osterfeld K.C."/>
            <person name="Kukor R."/>
            <person name="Lanois A."/>
            <person name="Latreille P."/>
            <person name="Leimgruber N.K."/>
            <person name="Lipke C.M."/>
            <person name="Liu R."/>
            <person name="Lu X."/>
            <person name="Martens E.C."/>
            <person name="Marri P.R."/>
            <person name="Medigue C."/>
            <person name="Menard M.L."/>
            <person name="Miller N.M."/>
            <person name="Morales-Soto N."/>
            <person name="Norton S."/>
            <person name="Ogier J.C."/>
            <person name="Orchard S.S."/>
            <person name="Park D."/>
            <person name="Park Y."/>
            <person name="Qurollo B.A."/>
            <person name="Sugar D.R."/>
            <person name="Richards G.R."/>
            <person name="Rouy Z."/>
            <person name="Slominski B."/>
            <person name="Slominski K."/>
            <person name="Snyder H."/>
            <person name="Tjaden B.C."/>
            <person name="van der Hoeven R."/>
            <person name="Welch R.D."/>
            <person name="Wheeler C."/>
            <person name="Xiang B."/>
            <person name="Barbazuk B."/>
            <person name="Gaudriault S."/>
            <person name="Goodner B."/>
            <person name="Slater S.C."/>
            <person name="Forst S."/>
            <person name="Goldman B.S."/>
            <person name="Goodrich-Blair H."/>
        </authorList>
    </citation>
    <scope>NUCLEOTIDE SEQUENCE [LARGE SCALE GENOMIC DNA]</scope>
    <source>
        <strain evidence="1">SS-2004</strain>
    </source>
</reference>
<dbReference type="Proteomes" id="UP000002045">
    <property type="component" value="Chromosome"/>
</dbReference>
<organism evidence="1 2">
    <name type="scientific">Xenorhabdus bovienii (strain SS-2004)</name>
    <name type="common">Xenorhabdus nematophila subsp. bovienii</name>
    <dbReference type="NCBI Taxonomy" id="406818"/>
    <lineage>
        <taxon>Bacteria</taxon>
        <taxon>Pseudomonadati</taxon>
        <taxon>Pseudomonadota</taxon>
        <taxon>Gammaproteobacteria</taxon>
        <taxon>Enterobacterales</taxon>
        <taxon>Morganellaceae</taxon>
        <taxon>Xenorhabdus</taxon>
    </lineage>
</organism>
<gene>
    <name evidence="1" type="ordered locus">XBJ1_2169</name>
</gene>
<accession>D3V122</accession>
<name>D3V122_XENBS</name>
<dbReference type="EMBL" id="FN667741">
    <property type="protein sequence ID" value="CBJ81295.1"/>
    <property type="molecule type" value="Genomic_DNA"/>
</dbReference>
<evidence type="ECO:0000313" key="2">
    <source>
        <dbReference type="Proteomes" id="UP000002045"/>
    </source>
</evidence>
<protein>
    <submittedName>
        <fullName evidence="1">Uncharacterized protein</fullName>
    </submittedName>
</protein>